<feature type="compositionally biased region" description="Polar residues" evidence="1">
    <location>
        <begin position="26"/>
        <end position="38"/>
    </location>
</feature>
<accession>A0A6M3KK64</accession>
<feature type="region of interest" description="Disordered" evidence="1">
    <location>
        <begin position="1004"/>
        <end position="1027"/>
    </location>
</feature>
<feature type="region of interest" description="Disordered" evidence="1">
    <location>
        <begin position="1848"/>
        <end position="1868"/>
    </location>
</feature>
<name>A0A6M3KK64_9ZZZZ</name>
<proteinExistence type="predicted"/>
<gene>
    <name evidence="2" type="ORF">MM415A00409_0013</name>
</gene>
<feature type="compositionally biased region" description="Basic and acidic residues" evidence="1">
    <location>
        <begin position="1858"/>
        <end position="1868"/>
    </location>
</feature>
<evidence type="ECO:0008006" key="3">
    <source>
        <dbReference type="Google" id="ProtNLM"/>
    </source>
</evidence>
<organism evidence="2">
    <name type="scientific">viral metagenome</name>
    <dbReference type="NCBI Taxonomy" id="1070528"/>
    <lineage>
        <taxon>unclassified sequences</taxon>
        <taxon>metagenomes</taxon>
        <taxon>organismal metagenomes</taxon>
    </lineage>
</organism>
<feature type="region of interest" description="Disordered" evidence="1">
    <location>
        <begin position="26"/>
        <end position="45"/>
    </location>
</feature>
<reference evidence="2" key="1">
    <citation type="submission" date="2020-03" db="EMBL/GenBank/DDBJ databases">
        <title>The deep terrestrial virosphere.</title>
        <authorList>
            <person name="Holmfeldt K."/>
            <person name="Nilsson E."/>
            <person name="Simone D."/>
            <person name="Lopez-Fernandez M."/>
            <person name="Wu X."/>
            <person name="de Brujin I."/>
            <person name="Lundin D."/>
            <person name="Andersson A."/>
            <person name="Bertilsson S."/>
            <person name="Dopson M."/>
        </authorList>
    </citation>
    <scope>NUCLEOTIDE SEQUENCE</scope>
    <source>
        <strain evidence="2">MM415A00409</strain>
    </source>
</reference>
<protein>
    <recommendedName>
        <fullName evidence="3">Large polyvalent protein associated domain-containing protein</fullName>
    </recommendedName>
</protein>
<evidence type="ECO:0000256" key="1">
    <source>
        <dbReference type="SAM" id="MobiDB-lite"/>
    </source>
</evidence>
<feature type="compositionally biased region" description="Low complexity" evidence="1">
    <location>
        <begin position="673"/>
        <end position="683"/>
    </location>
</feature>
<dbReference type="EMBL" id="MT142486">
    <property type="protein sequence ID" value="QJA82387.1"/>
    <property type="molecule type" value="Genomic_DNA"/>
</dbReference>
<evidence type="ECO:0000313" key="2">
    <source>
        <dbReference type="EMBL" id="QJA82387.1"/>
    </source>
</evidence>
<feature type="region of interest" description="Disordered" evidence="1">
    <location>
        <begin position="658"/>
        <end position="701"/>
    </location>
</feature>
<sequence>MSGFTFESYLKDKEDSAVRGFGGASDTFTAPLPQQSSGGFFGKTPEQDEFKKYRETGGKLVFDQWKREKALKQSEVTGTPKEDVLRGLSGHVPMAEAREQRSKTFQEHPLFAQFMGGVGDVISTGGSALEWLGKNKAKGLGVEDVGANFQEMGKEVSRDITQPDLGEITWKSAIDPAFWAKVPSFAARMTPFTLSLVPAMIVGYGASATGGAALGLGAMGSAILGAIGGSVLSRPIEGVLEAGGTYNEAKQRGMDEKAADKAATSVFLKNLSLSGMDAAELATAFMPTPVKLGSKYLKPLIAGGRVVGTMGQEALEEGLQQKWQTEALGDKFKWLDPETRTSMFGGALMGGAMGGAGAVFNSIKSQTKKNIPPSMTKKFDGWIAEGLKQGKNQEQAELYALDKLAETPVGKRIIEQATKWVEGQSQQGNAIPPSVQAVQGVEARLKPEVTKATQYSIDKVANGLKNIEELAPKETIRESAVRRKQLATAYENLELHARKLGAPIPKLGTYYHPEQYLANARQMSEAVQKSYAKPTQPKAELPVQPVTPEVTAPSNEVVTVSGRKLIAPQIRVTSNIVASRDSKKADEWLLTEAKREVESPETGRIAIPGSPQATREFQRGLLANINPKKMTEADKATAWEILTGESEAPAVFELKGEPTAKKKLTVPPPTQKPTPTTTATEKPVQAPEAVSKGIPPSEPQFITGAGQAGLPGVGPSEFQTQAFAEYGGAGQKPKLLDVEAFKTQNAAKAELERLKSLGQASLEETAAPEEVLPETFGLENQGEYEALAQTEGLATAIRENPVASKRIWVGTSKNGKPLYRGLDFFISLREQSFPNYFTLKQARLLKPEGNFTRYTEQGTSRYNKVPRDEVLDEISEELGLSGSEELAEKVMELRQTKQELRQVESLTAQDITPLEETPKVTLSTQLQEIYDSIKVNLEATQAALAGVKGAEALKHRQLITRLENELANIDNIKVQTEVTEKINEIQRNPLSAIPEDAKYAHTELVAPDGPKPPRKPPTKAKGANKEPSEIFQNVLDSQVKGERLDETVMRVYGASARNLKRRTSITVTKISNELHALGIGVIKRGYVVPRESDKPILDALYNALHNPSKVATGEIQIPKGFENVYKELRNLADWDTASRIDFDPEAATLEDWFFRGWKPPEGMVTGAPKGQLGTKPKVLKAPRVDATYQEMRDAGFEPLFWNPAQQWGYRHNIGEAYREQMQLVSYLKSLDSDLIRPDAGGPAPEGWRVPRIGPAFEGKPFATKDADGKPAVMFTRRWIVPDRTANLLETMFGTRPNIGTINLGGKTINPLDVIDWVAFVPKRAKLLLSFFQHMDFLTRAGGGTWGKAIDDITHGKPLKAATAVLRYPKTVGEILHANFSPGKRLSLAEQMDDTTPIIQGRPGITLKGIMEAGLSTMDETILSSDMDKLMRSIADDKGFWDTLKGAGSSVVDMESAMRRGLFGGTYPAAMMTDIKNNIAVSMVRQHPTATDKQINGYIAKETNKKYSTLPPEQSVVQNKFIREVLRRITFSFGESEALLRQATSMLHGPNKRFWMKQNLGVALFVLVVANIIHFASTGEPLPKERYVPIAKDNYGPLPFGYNTKFLSPTIPLKGRGNTEITVDLMGQMDTAFRVLNPAFFMSSRFSVPVRAAINQVSGTDFYGAPIDDVGPGGVYSRTAQLAIDMFAPIGVGGIATEAVREYVPGTSELIPRAEDRLGMGGLALQATGVNLRAEGTIELLDRYARESGYQKRDGTPVEVWDDLEPKQVKELEKEIELQKELDVRSETSIERNVPNATSFAEMDKIDQRYYLQEEALGEEYLEAARSGFTTGITHEEFRDQYRKIQSDRSLAKSENLPDEYKNENELPKDPNKRALAEYYQAFDKATTKSGRLDWNLLDKIMAGLNSGWTPEQKSYIEENTGLREHPPLIAEYRKDMELLADYWNVPENDVKSGPRSLMQVARESGTGKAPLRSQADTRIAMRKADPAIDAALVRWYGYKPVNSTAVATKSLMQVARESGVTPTPPKQPSPISKQGASATWQTIWPELNSTSLKALDELWFKSGTLPPEAEPQLRQVFAKYPLGQTNFNAWVKQTLRQVFQNATVAK</sequence>